<dbReference type="EMBL" id="JAASQV010000007">
    <property type="protein sequence ID" value="NIJ67435.1"/>
    <property type="molecule type" value="Genomic_DNA"/>
</dbReference>
<accession>A0A7X5V4N9</accession>
<evidence type="ECO:0000313" key="1">
    <source>
        <dbReference type="EMBL" id="NIJ67435.1"/>
    </source>
</evidence>
<dbReference type="Proteomes" id="UP000564677">
    <property type="component" value="Unassembled WGS sequence"/>
</dbReference>
<dbReference type="RefSeq" id="WP_167301537.1">
    <property type="nucleotide sequence ID" value="NZ_JAASQV010000007.1"/>
</dbReference>
<organism evidence="1 2">
    <name type="scientific">Sphingomonas leidyi</name>
    <dbReference type="NCBI Taxonomy" id="68569"/>
    <lineage>
        <taxon>Bacteria</taxon>
        <taxon>Pseudomonadati</taxon>
        <taxon>Pseudomonadota</taxon>
        <taxon>Alphaproteobacteria</taxon>
        <taxon>Sphingomonadales</taxon>
        <taxon>Sphingomonadaceae</taxon>
        <taxon>Sphingomonas</taxon>
    </lineage>
</organism>
<dbReference type="AlphaFoldDB" id="A0A7X5V4N9"/>
<protein>
    <recommendedName>
        <fullName evidence="3">Pectate lyase superfamily protein domain-containing protein</fullName>
    </recommendedName>
</protein>
<name>A0A7X5V4N9_9SPHN</name>
<sequence length="431" mass="45155">MAYVTEAQLAAPNGASLVGFEQGGGANAETVETALRRVLSLESFAVGDGVADDTSAVVDAIARAAATGQVLDGNGGRFRLTGTIYLPTLTPLKLRNATFLIDHAGPAVSAHSASGNEVARCTFEMVNLRAMRDCAVAWECAYWQYCQWINCLVGTAGGTAKFGTAWQLRSVCYWNTFYSPEVERCDRGWDLDDANDTRFFMPRMVDFSGTPEAAVVFSGPVSGTCWYGISFEAAFSAAPIQFDANCTQNYFYGGRVERRGATGPRAIAFNGAVANGIVGMAPVNWNDFSDTIGNNFVQFYGQLPGAILNAGAGQFFVSSNTVNADTPGGQIYNTVRNRFTGYLSAFGARDFAMTPAVSALDMNGEAIDNVGTLILSAAATSPGSGKVAFGNGTGSAVGAAGGADALPARPLGYLTAYVGATAVKIPYYNAS</sequence>
<dbReference type="InterPro" id="IPR012334">
    <property type="entry name" value="Pectin_lyas_fold"/>
</dbReference>
<proteinExistence type="predicted"/>
<dbReference type="Gene3D" id="2.160.20.10">
    <property type="entry name" value="Single-stranded right-handed beta-helix, Pectin lyase-like"/>
    <property type="match status" value="1"/>
</dbReference>
<evidence type="ECO:0000313" key="2">
    <source>
        <dbReference type="Proteomes" id="UP000564677"/>
    </source>
</evidence>
<evidence type="ECO:0008006" key="3">
    <source>
        <dbReference type="Google" id="ProtNLM"/>
    </source>
</evidence>
<keyword evidence="2" id="KW-1185">Reference proteome</keyword>
<comment type="caution">
    <text evidence="1">The sequence shown here is derived from an EMBL/GenBank/DDBJ whole genome shotgun (WGS) entry which is preliminary data.</text>
</comment>
<reference evidence="1 2" key="1">
    <citation type="submission" date="2020-03" db="EMBL/GenBank/DDBJ databases">
        <title>Genomic Encyclopedia of Type Strains, Phase IV (KMG-IV): sequencing the most valuable type-strain genomes for metagenomic binning, comparative biology and taxonomic classification.</title>
        <authorList>
            <person name="Goeker M."/>
        </authorList>
    </citation>
    <scope>NUCLEOTIDE SEQUENCE [LARGE SCALE GENOMIC DNA]</scope>
    <source>
        <strain evidence="1 2">DSM 4733</strain>
    </source>
</reference>
<gene>
    <name evidence="1" type="ORF">FHR20_004419</name>
</gene>